<dbReference type="PANTHER" id="PTHR12149:SF8">
    <property type="entry name" value="PROTEIN-RIBULOSAMINE 3-KINASE"/>
    <property type="match status" value="1"/>
</dbReference>
<evidence type="ECO:0000313" key="3">
    <source>
        <dbReference type="Proteomes" id="UP000441772"/>
    </source>
</evidence>
<dbReference type="Pfam" id="PF03881">
    <property type="entry name" value="Fructosamin_kin"/>
    <property type="match status" value="1"/>
</dbReference>
<dbReference type="RefSeq" id="WP_152234057.1">
    <property type="nucleotide sequence ID" value="NZ_JBHSKZ010000001.1"/>
</dbReference>
<reference evidence="2 3" key="1">
    <citation type="submission" date="2019-09" db="EMBL/GenBank/DDBJ databases">
        <title>Characterization of the phylogenetic diversity of two novel species belonging to the genus Bifidobacterium: Bifidobacterium cebidarum sp. nov. and Bifidobacterium leontopitheci sp. nov.</title>
        <authorList>
            <person name="Lugli G.A."/>
            <person name="Duranti S."/>
            <person name="Milani C."/>
            <person name="Turroni F."/>
            <person name="Ventura M."/>
        </authorList>
    </citation>
    <scope>NUCLEOTIDE SEQUENCE [LARGE SCALE GENOMIC DNA]</scope>
    <source>
        <strain evidence="2 3">LMG 31471</strain>
    </source>
</reference>
<dbReference type="InterPro" id="IPR016477">
    <property type="entry name" value="Fructo-/Ketosamine-3-kinase"/>
</dbReference>
<dbReference type="PIRSF" id="PIRSF006221">
    <property type="entry name" value="Ketosamine-3-kinase"/>
    <property type="match status" value="1"/>
</dbReference>
<name>A0A6I1GRM2_9BIFI</name>
<dbReference type="Gene3D" id="1.20.1270.240">
    <property type="match status" value="1"/>
</dbReference>
<comment type="caution">
    <text evidence="2">The sequence shown here is derived from an EMBL/GenBank/DDBJ whole genome shotgun (WGS) entry which is preliminary data.</text>
</comment>
<gene>
    <name evidence="2" type="ORF">F7D09_0704</name>
</gene>
<sequence length="262" mass="28872">MAKYRKSRMWAPEGFFECEGRGLQWLGEAQAQGGPRVVDVYDWGKDHLDIERVESCSPTAKAAYDFGAALARMHDAGAEFFGSAPAGYDGTCYFGPLQDPVPMATGEWTGPATYFAEGRLLPTVELGIRRGELNTDDITLAQRIVDKLPELLGRAADDKPARVHGDLWSGNVMWTADSGHAQAVLIDPAAHGGHREEDIAMLHLFGMSYLTQIMDGYQSVHPLKAGWQDRLTLWQLYPIAGHCVFFGGGYVSEFRAMCRSLL</sequence>
<dbReference type="Proteomes" id="UP000441772">
    <property type="component" value="Unassembled WGS sequence"/>
</dbReference>
<organism evidence="2 3">
    <name type="scientific">Bifidobacterium leontopitheci</name>
    <dbReference type="NCBI Taxonomy" id="2650774"/>
    <lineage>
        <taxon>Bacteria</taxon>
        <taxon>Bacillati</taxon>
        <taxon>Actinomycetota</taxon>
        <taxon>Actinomycetes</taxon>
        <taxon>Bifidobacteriales</taxon>
        <taxon>Bifidobacteriaceae</taxon>
        <taxon>Bifidobacterium</taxon>
    </lineage>
</organism>
<proteinExistence type="inferred from homology"/>
<dbReference type="AlphaFoldDB" id="A0A6I1GRM2"/>
<dbReference type="EMBL" id="WBVT01000007">
    <property type="protein sequence ID" value="KAB7790788.1"/>
    <property type="molecule type" value="Genomic_DNA"/>
</dbReference>
<evidence type="ECO:0000313" key="2">
    <source>
        <dbReference type="EMBL" id="KAB7790788.1"/>
    </source>
</evidence>
<dbReference type="Gene3D" id="1.10.510.10">
    <property type="entry name" value="Transferase(Phosphotransferase) domain 1"/>
    <property type="match status" value="1"/>
</dbReference>
<keyword evidence="1 2" id="KW-0418">Kinase</keyword>
<comment type="similarity">
    <text evidence="1">Belongs to the fructosamine kinase family.</text>
</comment>
<keyword evidence="3" id="KW-1185">Reference proteome</keyword>
<dbReference type="PANTHER" id="PTHR12149">
    <property type="entry name" value="FRUCTOSAMINE 3 KINASE-RELATED PROTEIN"/>
    <property type="match status" value="1"/>
</dbReference>
<accession>A0A6I1GRM2</accession>
<evidence type="ECO:0000256" key="1">
    <source>
        <dbReference type="PIRNR" id="PIRNR006221"/>
    </source>
</evidence>
<dbReference type="GO" id="GO:0016301">
    <property type="term" value="F:kinase activity"/>
    <property type="evidence" value="ECO:0007669"/>
    <property type="project" value="UniProtKB-UniRule"/>
</dbReference>
<protein>
    <submittedName>
        <fullName evidence="2">Fructosamine kinase</fullName>
    </submittedName>
</protein>
<keyword evidence="1" id="KW-0808">Transferase</keyword>
<dbReference type="SUPFAM" id="SSF56112">
    <property type="entry name" value="Protein kinase-like (PK-like)"/>
    <property type="match status" value="1"/>
</dbReference>
<dbReference type="InterPro" id="IPR011009">
    <property type="entry name" value="Kinase-like_dom_sf"/>
</dbReference>